<evidence type="ECO:0000313" key="4">
    <source>
        <dbReference type="Proteomes" id="UP000032250"/>
    </source>
</evidence>
<dbReference type="InterPro" id="IPR029787">
    <property type="entry name" value="Nucleotide_cyclase"/>
</dbReference>
<name>A0A0D1AJJ5_CLOBO</name>
<dbReference type="Gene3D" id="3.30.70.270">
    <property type="match status" value="1"/>
</dbReference>
<dbReference type="OrthoDB" id="2157599at2"/>
<dbReference type="PANTHER" id="PTHR45138:SF6">
    <property type="entry name" value="DIGUANYLATE CYCLASE DGCN"/>
    <property type="match status" value="1"/>
</dbReference>
<evidence type="ECO:0000313" key="3">
    <source>
        <dbReference type="EMBL" id="KIS23294.1"/>
    </source>
</evidence>
<dbReference type="Pfam" id="PF00990">
    <property type="entry name" value="GGDEF"/>
    <property type="match status" value="1"/>
</dbReference>
<dbReference type="SUPFAM" id="SSF55073">
    <property type="entry name" value="Nucleotide cyclase"/>
    <property type="match status" value="1"/>
</dbReference>
<comment type="caution">
    <text evidence="3">The sequence shown here is derived from an EMBL/GenBank/DDBJ whole genome shotgun (WGS) entry which is preliminary data.</text>
</comment>
<dbReference type="GO" id="GO:1902201">
    <property type="term" value="P:negative regulation of bacterial-type flagellum-dependent cell motility"/>
    <property type="evidence" value="ECO:0007669"/>
    <property type="project" value="TreeGrafter"/>
</dbReference>
<dbReference type="InterPro" id="IPR050469">
    <property type="entry name" value="Diguanylate_Cyclase"/>
</dbReference>
<feature type="transmembrane region" description="Helical" evidence="1">
    <location>
        <begin position="34"/>
        <end position="53"/>
    </location>
</feature>
<gene>
    <name evidence="3" type="ORF">N495_06725</name>
</gene>
<proteinExistence type="predicted"/>
<dbReference type="Proteomes" id="UP000032250">
    <property type="component" value="Unassembled WGS sequence"/>
</dbReference>
<dbReference type="GO" id="GO:0052621">
    <property type="term" value="F:diguanylate cyclase activity"/>
    <property type="evidence" value="ECO:0007669"/>
    <property type="project" value="TreeGrafter"/>
</dbReference>
<dbReference type="RefSeq" id="WP_042385265.1">
    <property type="nucleotide sequence ID" value="NZ_JXSU01000007.1"/>
</dbReference>
<dbReference type="PROSITE" id="PS50887">
    <property type="entry name" value="GGDEF"/>
    <property type="match status" value="1"/>
</dbReference>
<accession>A0A0D1AJJ5</accession>
<dbReference type="PANTHER" id="PTHR45138">
    <property type="entry name" value="REGULATORY COMPONENTS OF SENSORY TRANSDUCTION SYSTEM"/>
    <property type="match status" value="1"/>
</dbReference>
<sequence length="281" mass="32808">MNRFSKNIDIYIIILLLNFFCICSFIYFNLGKNIMLNFIMLGLLFTVTIVAYFRGIVEGFLFSAMIIFFYVTYIIYNNIIYRNPIELITYIWMVDIPLSAFISGRLSENINLIQNINAKLQKEYRDLITIDRTTGLSNLKGFYMDLDREMSKAKRHKLSLSLMIVKIQYYDELKVILGEKRMEEILKVISNVITLAIRGEDISYKLDKDILAVLMPSTNIQGAEVVKGRIKESISEENLKIKQEDKNVNLDIKIGIVEYENTIKEAFEFKELAEKELEYDV</sequence>
<dbReference type="GO" id="GO:0005886">
    <property type="term" value="C:plasma membrane"/>
    <property type="evidence" value="ECO:0007669"/>
    <property type="project" value="TreeGrafter"/>
</dbReference>
<dbReference type="InterPro" id="IPR043128">
    <property type="entry name" value="Rev_trsase/Diguanyl_cyclase"/>
</dbReference>
<dbReference type="AlphaFoldDB" id="A0A0D1AJJ5"/>
<dbReference type="HOGENOM" id="CLU_085027_1_0_9"/>
<reference evidence="3 4" key="1">
    <citation type="submission" date="2014-06" db="EMBL/GenBank/DDBJ databases">
        <title>Genome characterization of distinct group I Clostridium botulinum lineages.</title>
        <authorList>
            <person name="Giordani F."/>
            <person name="Anselmo A."/>
            <person name="Fillo S."/>
            <person name="Palozzi A.M."/>
            <person name="Fortunato A."/>
            <person name="Gentile B."/>
            <person name="Ciammaruconi A."/>
            <person name="Anniballi F."/>
            <person name="De Medici D."/>
            <person name="Lista F."/>
        </authorList>
    </citation>
    <scope>NUCLEOTIDE SEQUENCE [LARGE SCALE GENOMIC DNA]</scope>
    <source>
        <strain evidence="3 4">B2 450</strain>
    </source>
</reference>
<evidence type="ECO:0000259" key="2">
    <source>
        <dbReference type="PROSITE" id="PS50887"/>
    </source>
</evidence>
<keyword evidence="1" id="KW-1133">Transmembrane helix</keyword>
<evidence type="ECO:0000256" key="1">
    <source>
        <dbReference type="SAM" id="Phobius"/>
    </source>
</evidence>
<organism evidence="3 4">
    <name type="scientific">Clostridium botulinum B2 450</name>
    <dbReference type="NCBI Taxonomy" id="1379739"/>
    <lineage>
        <taxon>Bacteria</taxon>
        <taxon>Bacillati</taxon>
        <taxon>Bacillota</taxon>
        <taxon>Clostridia</taxon>
        <taxon>Eubacteriales</taxon>
        <taxon>Clostridiaceae</taxon>
        <taxon>Clostridium</taxon>
    </lineage>
</organism>
<keyword evidence="1" id="KW-0812">Transmembrane</keyword>
<feature type="transmembrane region" description="Helical" evidence="1">
    <location>
        <begin position="60"/>
        <end position="81"/>
    </location>
</feature>
<dbReference type="PATRIC" id="fig|1379739.3.peg.1679"/>
<protein>
    <submittedName>
        <fullName evidence="3">Diguanylate cyclase</fullName>
    </submittedName>
</protein>
<feature type="transmembrane region" description="Helical" evidence="1">
    <location>
        <begin position="7"/>
        <end position="28"/>
    </location>
</feature>
<dbReference type="SMART" id="SM00267">
    <property type="entry name" value="GGDEF"/>
    <property type="match status" value="1"/>
</dbReference>
<dbReference type="GO" id="GO:0043709">
    <property type="term" value="P:cell adhesion involved in single-species biofilm formation"/>
    <property type="evidence" value="ECO:0007669"/>
    <property type="project" value="TreeGrafter"/>
</dbReference>
<dbReference type="EMBL" id="JXSU01000007">
    <property type="protein sequence ID" value="KIS23294.1"/>
    <property type="molecule type" value="Genomic_DNA"/>
</dbReference>
<dbReference type="NCBIfam" id="TIGR00254">
    <property type="entry name" value="GGDEF"/>
    <property type="match status" value="1"/>
</dbReference>
<dbReference type="InterPro" id="IPR000160">
    <property type="entry name" value="GGDEF_dom"/>
</dbReference>
<keyword evidence="1" id="KW-0472">Membrane</keyword>
<feature type="domain" description="GGDEF" evidence="2">
    <location>
        <begin position="158"/>
        <end position="281"/>
    </location>
</feature>